<protein>
    <submittedName>
        <fullName evidence="3">Uncharacterized protein</fullName>
    </submittedName>
</protein>
<accession>A0A318PLT9</accession>
<dbReference type="Proteomes" id="UP000248257">
    <property type="component" value="Unassembled WGS sequence"/>
</dbReference>
<feature type="compositionally biased region" description="Polar residues" evidence="1">
    <location>
        <begin position="46"/>
        <end position="56"/>
    </location>
</feature>
<dbReference type="AlphaFoldDB" id="A0A318PLT9"/>
<evidence type="ECO:0000256" key="2">
    <source>
        <dbReference type="SAM" id="Phobius"/>
    </source>
</evidence>
<feature type="region of interest" description="Disordered" evidence="1">
    <location>
        <begin position="1"/>
        <end position="21"/>
    </location>
</feature>
<keyword evidence="2" id="KW-1133">Transmembrane helix</keyword>
<dbReference type="RefSeq" id="WP_061274428.1">
    <property type="nucleotide sequence ID" value="NZ_CBCRXN010000033.1"/>
</dbReference>
<proteinExistence type="predicted"/>
<dbReference type="STRING" id="1220579.GCA_001571345_01921"/>
<evidence type="ECO:0000256" key="1">
    <source>
        <dbReference type="SAM" id="MobiDB-lite"/>
    </source>
</evidence>
<gene>
    <name evidence="3" type="ORF">CFR75_10550</name>
</gene>
<keyword evidence="4" id="KW-1185">Reference proteome</keyword>
<keyword evidence="2" id="KW-0472">Membrane</keyword>
<organism evidence="3 4">
    <name type="scientific">Komagataeibacter xylinus</name>
    <name type="common">Gluconacetobacter xylinus</name>
    <dbReference type="NCBI Taxonomy" id="28448"/>
    <lineage>
        <taxon>Bacteria</taxon>
        <taxon>Pseudomonadati</taxon>
        <taxon>Pseudomonadota</taxon>
        <taxon>Alphaproteobacteria</taxon>
        <taxon>Acetobacterales</taxon>
        <taxon>Acetobacteraceae</taxon>
        <taxon>Komagataeibacter</taxon>
    </lineage>
</organism>
<keyword evidence="2" id="KW-0812">Transmembrane</keyword>
<feature type="compositionally biased region" description="Basic and acidic residues" evidence="1">
    <location>
        <begin position="10"/>
        <end position="19"/>
    </location>
</feature>
<dbReference type="OrthoDB" id="7283144at2"/>
<evidence type="ECO:0000313" key="3">
    <source>
        <dbReference type="EMBL" id="PYD56532.1"/>
    </source>
</evidence>
<feature type="region of interest" description="Disordered" evidence="1">
    <location>
        <begin position="44"/>
        <end position="72"/>
    </location>
</feature>
<sequence>MKPTPSAPEPTRERSERSSSRKLVVVGLIAAVVAGGGLGAGGFLTPQESGSGNQTPPVAAEAGGGRGNGGNHLTLNAPVQGRPDMMGEMPMISPERAAEMLRQTNFTMQEQAEIMAALRRREIILADMPMYDMAGSGAVVNVESLGLVQTVHLGPQPRSVILPIRIAGNVSVTPVGDPGPMGVHAGAVFVPGPTPLPVLMRGSSLVIGVVVQ</sequence>
<comment type="caution">
    <text evidence="3">The sequence shown here is derived from an EMBL/GenBank/DDBJ whole genome shotgun (WGS) entry which is preliminary data.</text>
</comment>
<dbReference type="EMBL" id="NKUC01000021">
    <property type="protein sequence ID" value="PYD56532.1"/>
    <property type="molecule type" value="Genomic_DNA"/>
</dbReference>
<name>A0A318PLT9_KOMXY</name>
<reference evidence="3 4" key="1">
    <citation type="submission" date="2017-07" db="EMBL/GenBank/DDBJ databases">
        <title>A draft genome sequence of Komagataeibacter xylinus LMG 1515.</title>
        <authorList>
            <person name="Skraban J."/>
            <person name="Cleenwerck I."/>
            <person name="Vandamme P."/>
            <person name="Trcek J."/>
        </authorList>
    </citation>
    <scope>NUCLEOTIDE SEQUENCE [LARGE SCALE GENOMIC DNA]</scope>
    <source>
        <strain evidence="3 4">LMG 1515</strain>
    </source>
</reference>
<evidence type="ECO:0000313" key="4">
    <source>
        <dbReference type="Proteomes" id="UP000248257"/>
    </source>
</evidence>
<feature type="transmembrane region" description="Helical" evidence="2">
    <location>
        <begin position="23"/>
        <end position="44"/>
    </location>
</feature>